<comment type="caution">
    <text evidence="1">The sequence shown here is derived from an EMBL/GenBank/DDBJ whole genome shotgun (WGS) entry which is preliminary data.</text>
</comment>
<protein>
    <submittedName>
        <fullName evidence="1">Uncharacterized protein</fullName>
    </submittedName>
</protein>
<proteinExistence type="predicted"/>
<reference evidence="1 2" key="1">
    <citation type="submission" date="2011-04" db="EMBL/GenBank/DDBJ databases">
        <authorList>
            <person name="Weinstock G."/>
            <person name="Sodergren E."/>
            <person name="Clifton S."/>
            <person name="Fulton L."/>
            <person name="Fulton B."/>
            <person name="Courtney L."/>
            <person name="Fronick C."/>
            <person name="Harrison M."/>
            <person name="Strong C."/>
            <person name="Farmer C."/>
            <person name="Delahaunty K."/>
            <person name="Markovic C."/>
            <person name="Hall O."/>
            <person name="Minx P."/>
            <person name="Tomlinson C."/>
            <person name="Mitreva M."/>
            <person name="Hou S."/>
            <person name="Chen J."/>
            <person name="Wollam A."/>
            <person name="Pepin K.H."/>
            <person name="Johnson M."/>
            <person name="Bhonagiri V."/>
            <person name="Zhang X."/>
            <person name="Suruliraj S."/>
            <person name="Warren W."/>
            <person name="Chinwalla A."/>
            <person name="Mardis E.R."/>
            <person name="Wilson R.K."/>
        </authorList>
    </citation>
    <scope>NUCLEOTIDE SEQUENCE [LARGE SCALE GENOMIC DNA]</scope>
    <source>
        <strain evidence="1 2">6014059</strain>
    </source>
</reference>
<dbReference type="AlphaFoldDB" id="A0A828STZ2"/>
<evidence type="ECO:0000313" key="2">
    <source>
        <dbReference type="Proteomes" id="UP000003204"/>
    </source>
</evidence>
<name>A0A828STZ2_ACIBA</name>
<dbReference type="Proteomes" id="UP000003204">
    <property type="component" value="Unassembled WGS sequence"/>
</dbReference>
<gene>
    <name evidence="1" type="ORF">HMPREF0022_02089</name>
</gene>
<organism evidence="1 2">
    <name type="scientific">Acinetobacter baumannii 6014059</name>
    <dbReference type="NCBI Taxonomy" id="525242"/>
    <lineage>
        <taxon>Bacteria</taxon>
        <taxon>Pseudomonadati</taxon>
        <taxon>Pseudomonadota</taxon>
        <taxon>Gammaproteobacteria</taxon>
        <taxon>Moraxellales</taxon>
        <taxon>Moraxellaceae</taxon>
        <taxon>Acinetobacter</taxon>
        <taxon>Acinetobacter calcoaceticus/baumannii complex</taxon>
    </lineage>
</organism>
<dbReference type="EMBL" id="ACYS02000073">
    <property type="protein sequence ID" value="EGJ68133.1"/>
    <property type="molecule type" value="Genomic_DNA"/>
</dbReference>
<accession>A0A828STZ2</accession>
<sequence>MHGAFSCPKITHKFLPSPSKPRLKTGTFSASLISNTKTEFGNTKLEV</sequence>
<evidence type="ECO:0000313" key="1">
    <source>
        <dbReference type="EMBL" id="EGJ68133.1"/>
    </source>
</evidence>